<dbReference type="STRING" id="330214.NIDE4076"/>
<dbReference type="AlphaFoldDB" id="D8P8B3"/>
<dbReference type="SUPFAM" id="SSF53335">
    <property type="entry name" value="S-adenosyl-L-methionine-dependent methyltransferases"/>
    <property type="match status" value="1"/>
</dbReference>
<dbReference type="EMBL" id="FP929003">
    <property type="protein sequence ID" value="CBK43745.1"/>
    <property type="molecule type" value="Genomic_DNA"/>
</dbReference>
<dbReference type="Pfam" id="PF02636">
    <property type="entry name" value="Methyltransf_28"/>
    <property type="match status" value="1"/>
</dbReference>
<dbReference type="InterPro" id="IPR038375">
    <property type="entry name" value="NDUFAF7_sf"/>
</dbReference>
<reference evidence="3 4" key="1">
    <citation type="journal article" date="2010" name="Proc. Natl. Acad. Sci. U.S.A.">
        <title>A Nitrospira metagenome illuminates the physiology and evolution of globally important nitrite-oxidizing bacteria.</title>
        <authorList>
            <person name="Lucker S."/>
            <person name="Wagner M."/>
            <person name="Maixner F."/>
            <person name="Pelletier E."/>
            <person name="Koch H."/>
            <person name="Vacherie B."/>
            <person name="Rattei T."/>
            <person name="Sinninghe Damste J."/>
            <person name="Spieck E."/>
            <person name="Le Paslier D."/>
            <person name="Daims H."/>
        </authorList>
    </citation>
    <scope>NUCLEOTIDE SEQUENCE [LARGE SCALE GENOMIC DNA]</scope>
</reference>
<accession>D8P8B3</accession>
<dbReference type="HOGENOM" id="CLU_592913_0_0_0"/>
<sequence length="494" mass="55716">MEQHLMTQVEDPDALPQPLGEYKPVDYWQAHINTLFYQLRGDQQRSFYQTFTSADYRLAHALAADYFEQVTKRDKKVAAKQLTPNGPGSNPLSDATPQAQLTVMEWGPGNGNLAACFLSHLQRLDKDGRVYPRVRYLLVDSQAHALERARAHPDLAPHLAKVESLCAEVEHLATIADGTVDRIFCNELWNELATKLMVKKGGEFEEEHLRPNLNERKAAAIADWSGFVRAFEGKDIERLKQFPPFLDDLIWEREYHKVDWKDVPFRKTITEFMKAIDDEVLVPVNLGAFASLKEAKRVLAPDAVGFSSFDAGTADMEVLNDPDKPCYGQFGGQYSFMVNLALIQAVAKHLGLNAVAIETQREFVGSRLGTNVMTLMDLLACHPMVGSKVQPWELDRLTVKTIRTLNETYESPYQRKIEFPLRSEMPAEERDAAQGILLSLKPNGIPDTIAYVTEEELSQAQPELEHLGYEREAVLMALGAPPSPVEYYHFACRP</sequence>
<keyword evidence="2" id="KW-0808">Transferase</keyword>
<dbReference type="GO" id="GO:0008168">
    <property type="term" value="F:methyltransferase activity"/>
    <property type="evidence" value="ECO:0007669"/>
    <property type="project" value="UniProtKB-KW"/>
</dbReference>
<proteinExistence type="predicted"/>
<dbReference type="InterPro" id="IPR003788">
    <property type="entry name" value="NDUFAF7"/>
</dbReference>
<evidence type="ECO:0000256" key="1">
    <source>
        <dbReference type="ARBA" id="ARBA00022603"/>
    </source>
</evidence>
<name>D8P8B3_9BACT</name>
<keyword evidence="4" id="KW-1185">Reference proteome</keyword>
<gene>
    <name evidence="3" type="ORF">NIDE4076</name>
</gene>
<dbReference type="KEGG" id="nde:NIDE4076"/>
<evidence type="ECO:0000256" key="2">
    <source>
        <dbReference type="ARBA" id="ARBA00022679"/>
    </source>
</evidence>
<dbReference type="Gene3D" id="3.40.50.12710">
    <property type="match status" value="1"/>
</dbReference>
<evidence type="ECO:0000313" key="4">
    <source>
        <dbReference type="Proteomes" id="UP000001660"/>
    </source>
</evidence>
<protein>
    <submittedName>
        <fullName evidence="3">Uncharacterized protein</fullName>
    </submittedName>
</protein>
<organism evidence="3 4">
    <name type="scientific">Nitrospira defluvii</name>
    <dbReference type="NCBI Taxonomy" id="330214"/>
    <lineage>
        <taxon>Bacteria</taxon>
        <taxon>Pseudomonadati</taxon>
        <taxon>Nitrospirota</taxon>
        <taxon>Nitrospiria</taxon>
        <taxon>Nitrospirales</taxon>
        <taxon>Nitrospiraceae</taxon>
        <taxon>Nitrospira</taxon>
    </lineage>
</organism>
<dbReference type="OrthoDB" id="9764024at2"/>
<dbReference type="InterPro" id="IPR029063">
    <property type="entry name" value="SAM-dependent_MTases_sf"/>
</dbReference>
<evidence type="ECO:0000313" key="3">
    <source>
        <dbReference type="EMBL" id="CBK43745.1"/>
    </source>
</evidence>
<dbReference type="eggNOG" id="COG1565">
    <property type="taxonomic scope" value="Bacteria"/>
</dbReference>
<keyword evidence="1" id="KW-0489">Methyltransferase</keyword>
<dbReference type="GO" id="GO:0032259">
    <property type="term" value="P:methylation"/>
    <property type="evidence" value="ECO:0007669"/>
    <property type="project" value="UniProtKB-KW"/>
</dbReference>
<dbReference type="Proteomes" id="UP000001660">
    <property type="component" value="Chromosome"/>
</dbReference>